<evidence type="ECO:0000313" key="3">
    <source>
        <dbReference type="Proteomes" id="UP000695022"/>
    </source>
</evidence>
<feature type="compositionally biased region" description="Acidic residues" evidence="1">
    <location>
        <begin position="1"/>
        <end position="19"/>
    </location>
</feature>
<dbReference type="InterPro" id="IPR039228">
    <property type="entry name" value="SZRD1"/>
</dbReference>
<feature type="domain" description="SUZ" evidence="2">
    <location>
        <begin position="46"/>
        <end position="110"/>
    </location>
</feature>
<dbReference type="GeneID" id="106817374"/>
<sequence length="158" mass="17145">MMASQEDDVDDLESWEDLTDNGVLEKKLLKLESTTEKEPGSDTCGERPTVTEDTHRTQYQPQVRILKRPSGGAAACENGALKGSAQPAKTLEQREAEYAEARLRIMGAASRDDAPPPPPPQNSVRPVIMTIQPDTTIAVGKTRDPKTPDGTTGFSIAR</sequence>
<feature type="compositionally biased region" description="Polar residues" evidence="1">
    <location>
        <begin position="149"/>
        <end position="158"/>
    </location>
</feature>
<dbReference type="RefSeq" id="XP_014677521.1">
    <property type="nucleotide sequence ID" value="XM_014822035.1"/>
</dbReference>
<feature type="compositionally biased region" description="Basic and acidic residues" evidence="1">
    <location>
        <begin position="23"/>
        <end position="40"/>
    </location>
</feature>
<protein>
    <submittedName>
        <fullName evidence="4">SUZ domain-containing protein 1-like isoform X1</fullName>
    </submittedName>
</protein>
<dbReference type="PROSITE" id="PS51673">
    <property type="entry name" value="SUZ"/>
    <property type="match status" value="1"/>
</dbReference>
<feature type="region of interest" description="Disordered" evidence="1">
    <location>
        <begin position="1"/>
        <end position="59"/>
    </location>
</feature>
<dbReference type="PANTHER" id="PTHR31796">
    <property type="entry name" value="SUZ DOMAIN-CONTAINING PROTEIN 1"/>
    <property type="match status" value="1"/>
</dbReference>
<organism evidence="3 4">
    <name type="scientific">Priapulus caudatus</name>
    <name type="common">Priapulid worm</name>
    <dbReference type="NCBI Taxonomy" id="37621"/>
    <lineage>
        <taxon>Eukaryota</taxon>
        <taxon>Metazoa</taxon>
        <taxon>Ecdysozoa</taxon>
        <taxon>Scalidophora</taxon>
        <taxon>Priapulida</taxon>
        <taxon>Priapulimorpha</taxon>
        <taxon>Priapulimorphida</taxon>
        <taxon>Priapulidae</taxon>
        <taxon>Priapulus</taxon>
    </lineage>
</organism>
<reference evidence="4" key="1">
    <citation type="submission" date="2025-08" db="UniProtKB">
        <authorList>
            <consortium name="RefSeq"/>
        </authorList>
    </citation>
    <scope>IDENTIFICATION</scope>
</reference>
<accession>A0ABM1EZA0</accession>
<feature type="region of interest" description="Disordered" evidence="1">
    <location>
        <begin position="108"/>
        <end position="127"/>
    </location>
</feature>
<name>A0ABM1EZA0_PRICU</name>
<evidence type="ECO:0000313" key="4">
    <source>
        <dbReference type="RefSeq" id="XP_014677521.1"/>
    </source>
</evidence>
<proteinExistence type="predicted"/>
<keyword evidence="3" id="KW-1185">Reference proteome</keyword>
<dbReference type="PANTHER" id="PTHR31796:SF2">
    <property type="entry name" value="SUZ DOMAIN-CONTAINING PROTEIN 1"/>
    <property type="match status" value="1"/>
</dbReference>
<dbReference type="Proteomes" id="UP000695022">
    <property type="component" value="Unplaced"/>
</dbReference>
<evidence type="ECO:0000259" key="2">
    <source>
        <dbReference type="PROSITE" id="PS51673"/>
    </source>
</evidence>
<feature type="region of interest" description="Disordered" evidence="1">
    <location>
        <begin position="134"/>
        <end position="158"/>
    </location>
</feature>
<gene>
    <name evidence="4" type="primary">LOC106817374</name>
</gene>
<dbReference type="InterPro" id="IPR024771">
    <property type="entry name" value="SUZ"/>
</dbReference>
<dbReference type="Pfam" id="PF12752">
    <property type="entry name" value="SUZ"/>
    <property type="match status" value="1"/>
</dbReference>
<evidence type="ECO:0000256" key="1">
    <source>
        <dbReference type="SAM" id="MobiDB-lite"/>
    </source>
</evidence>